<keyword evidence="1" id="KW-0472">Membrane</keyword>
<reference evidence="2 3" key="1">
    <citation type="submission" date="2017-06" db="EMBL/GenBank/DDBJ databases">
        <title>Origin of plasmid-mediated fosfomycin resistance gene fosA3.</title>
        <authorList>
            <person name="Ito R."/>
            <person name="Pacey M.P."/>
            <person name="Doi Y."/>
        </authorList>
    </citation>
    <scope>NUCLEOTIDE SEQUENCE [LARGE SCALE GENOMIC DNA]</scope>
    <source>
        <strain evidence="2 3">YDC799</strain>
    </source>
</reference>
<keyword evidence="1" id="KW-1133">Transmembrane helix</keyword>
<evidence type="ECO:0000313" key="3">
    <source>
        <dbReference type="Proteomes" id="UP000197098"/>
    </source>
</evidence>
<organism evidence="2 3">
    <name type="scientific">Kluyvera genomosp. 3</name>
    <dbReference type="NCBI Taxonomy" id="2774055"/>
    <lineage>
        <taxon>Bacteria</taxon>
        <taxon>Pseudomonadati</taxon>
        <taxon>Pseudomonadota</taxon>
        <taxon>Gammaproteobacteria</taxon>
        <taxon>Enterobacterales</taxon>
        <taxon>Enterobacteriaceae</taxon>
        <taxon>Kluyvera</taxon>
    </lineage>
</organism>
<dbReference type="Proteomes" id="UP000197098">
    <property type="component" value="Chromosome"/>
</dbReference>
<dbReference type="EMBL" id="CP022114">
    <property type="protein sequence ID" value="ASG64486.1"/>
    <property type="molecule type" value="Genomic_DNA"/>
</dbReference>
<proteinExistence type="predicted"/>
<gene>
    <name evidence="2" type="ORF">CEW81_01655</name>
</gene>
<evidence type="ECO:0000313" key="2">
    <source>
        <dbReference type="EMBL" id="ASG64486.1"/>
    </source>
</evidence>
<keyword evidence="1" id="KW-0812">Transmembrane</keyword>
<accession>A0A248KMH6</accession>
<name>A0A248KMH6_9ENTR</name>
<feature type="transmembrane region" description="Helical" evidence="1">
    <location>
        <begin position="12"/>
        <end position="31"/>
    </location>
</feature>
<sequence length="32" mass="3598">MFCNLVVKKHSVLLIYNAIFAIIFNGLAQLFG</sequence>
<dbReference type="AlphaFoldDB" id="A0A248KMH6"/>
<protein>
    <submittedName>
        <fullName evidence="2">Uncharacterized protein</fullName>
    </submittedName>
</protein>
<evidence type="ECO:0000256" key="1">
    <source>
        <dbReference type="SAM" id="Phobius"/>
    </source>
</evidence>